<evidence type="ECO:0000313" key="2">
    <source>
        <dbReference type="Proteomes" id="UP001056120"/>
    </source>
</evidence>
<reference evidence="2" key="1">
    <citation type="journal article" date="2022" name="Mol. Ecol. Resour.">
        <title>The genomes of chicory, endive, great burdock and yacon provide insights into Asteraceae palaeo-polyploidization history and plant inulin production.</title>
        <authorList>
            <person name="Fan W."/>
            <person name="Wang S."/>
            <person name="Wang H."/>
            <person name="Wang A."/>
            <person name="Jiang F."/>
            <person name="Liu H."/>
            <person name="Zhao H."/>
            <person name="Xu D."/>
            <person name="Zhang Y."/>
        </authorList>
    </citation>
    <scope>NUCLEOTIDE SEQUENCE [LARGE SCALE GENOMIC DNA]</scope>
    <source>
        <strain evidence="2">cv. Yunnan</strain>
    </source>
</reference>
<comment type="caution">
    <text evidence="1">The sequence shown here is derived from an EMBL/GenBank/DDBJ whole genome shotgun (WGS) entry which is preliminary data.</text>
</comment>
<dbReference type="Proteomes" id="UP001056120">
    <property type="component" value="Linkage Group LG18"/>
</dbReference>
<gene>
    <name evidence="1" type="ORF">L1987_54659</name>
</gene>
<protein>
    <submittedName>
        <fullName evidence="1">Uncharacterized protein</fullName>
    </submittedName>
</protein>
<accession>A0ACB9E7T5</accession>
<keyword evidence="2" id="KW-1185">Reference proteome</keyword>
<sequence length="460" mass="51311">MALPWDELKRIMTEEFCPRNEMKKLEAEFWDLTQDSGESLAYTNRFHELSMLVPHMVTPLSRCIEKYIGGLPRQIQDTVLGRNPANLEDAIRLAATLTDNHVKAGTLTKKGAKKVSDTTTPPTHVKEVQNEQHRNTRKRKAKNFAIVTPAAPNNQVAPLAQNPAKKAYGGTYPLCNNCNYHHPQTVPCRLCNHCGKLGHTANICRQKALATQANPVNQPGANQVVPINANGRACYECGNPNHFRNQCPKLVNNNQGGAPDKSFVSLNFEPLLAKTRSKLKKTFTVEVADGNTITIDSIIHDCSLELNGHTFPVNLIPMPLGSFDVIIGMDWLSKNHAEVMCFEKYIRVPLPSGDILKVFGEKPCKGLKLMSCITAQRYIRKKCMVFLAHVIQKEDKERRIEDIPIIREFPEVFPDDLPGLPLVREVKFRIDLIPGANTVAKAPYRLAPSELQELASSGEA</sequence>
<organism evidence="1 2">
    <name type="scientific">Smallanthus sonchifolius</name>
    <dbReference type="NCBI Taxonomy" id="185202"/>
    <lineage>
        <taxon>Eukaryota</taxon>
        <taxon>Viridiplantae</taxon>
        <taxon>Streptophyta</taxon>
        <taxon>Embryophyta</taxon>
        <taxon>Tracheophyta</taxon>
        <taxon>Spermatophyta</taxon>
        <taxon>Magnoliopsida</taxon>
        <taxon>eudicotyledons</taxon>
        <taxon>Gunneridae</taxon>
        <taxon>Pentapetalae</taxon>
        <taxon>asterids</taxon>
        <taxon>campanulids</taxon>
        <taxon>Asterales</taxon>
        <taxon>Asteraceae</taxon>
        <taxon>Asteroideae</taxon>
        <taxon>Heliantheae alliance</taxon>
        <taxon>Millerieae</taxon>
        <taxon>Smallanthus</taxon>
    </lineage>
</organism>
<evidence type="ECO:0000313" key="1">
    <source>
        <dbReference type="EMBL" id="KAI3754867.1"/>
    </source>
</evidence>
<reference evidence="1 2" key="2">
    <citation type="journal article" date="2022" name="Mol. Ecol. Resour.">
        <title>The genomes of chicory, endive, great burdock and yacon provide insights into Asteraceae paleo-polyploidization history and plant inulin production.</title>
        <authorList>
            <person name="Fan W."/>
            <person name="Wang S."/>
            <person name="Wang H."/>
            <person name="Wang A."/>
            <person name="Jiang F."/>
            <person name="Liu H."/>
            <person name="Zhao H."/>
            <person name="Xu D."/>
            <person name="Zhang Y."/>
        </authorList>
    </citation>
    <scope>NUCLEOTIDE SEQUENCE [LARGE SCALE GENOMIC DNA]</scope>
    <source>
        <strain evidence="2">cv. Yunnan</strain>
        <tissue evidence="1">Leaves</tissue>
    </source>
</reference>
<proteinExistence type="predicted"/>
<name>A0ACB9E7T5_9ASTR</name>
<dbReference type="EMBL" id="CM042035">
    <property type="protein sequence ID" value="KAI3754867.1"/>
    <property type="molecule type" value="Genomic_DNA"/>
</dbReference>